<evidence type="ECO:0000256" key="4">
    <source>
        <dbReference type="RuleBase" id="RU003718"/>
    </source>
</evidence>
<dbReference type="PANTHER" id="PTHR11926">
    <property type="entry name" value="GLUCOSYL/GLUCURONOSYL TRANSFERASES"/>
    <property type="match status" value="1"/>
</dbReference>
<evidence type="ECO:0000256" key="1">
    <source>
        <dbReference type="ARBA" id="ARBA00009995"/>
    </source>
</evidence>
<accession>A0A059B290</accession>
<keyword evidence="2 4" id="KW-0328">Glycosyltransferase</keyword>
<dbReference type="Gramene" id="KCW59976">
    <property type="protein sequence ID" value="KCW59976"/>
    <property type="gene ID" value="EUGRSUZ_H02704"/>
</dbReference>
<dbReference type="PROSITE" id="PS00375">
    <property type="entry name" value="UDPGT"/>
    <property type="match status" value="1"/>
</dbReference>
<dbReference type="CDD" id="cd03784">
    <property type="entry name" value="GT1_Gtf-like"/>
    <property type="match status" value="1"/>
</dbReference>
<proteinExistence type="inferred from homology"/>
<dbReference type="EC" id="2.4.1.-" evidence="5"/>
<evidence type="ECO:0000256" key="2">
    <source>
        <dbReference type="ARBA" id="ARBA00022676"/>
    </source>
</evidence>
<dbReference type="AlphaFoldDB" id="A0A059B290"/>
<evidence type="ECO:0000256" key="3">
    <source>
        <dbReference type="ARBA" id="ARBA00022679"/>
    </source>
</evidence>
<protein>
    <recommendedName>
        <fullName evidence="5">Glycosyltransferase</fullName>
        <ecNumber evidence="5">2.4.1.-</ecNumber>
    </recommendedName>
</protein>
<dbReference type="Gene3D" id="3.40.50.2000">
    <property type="entry name" value="Glycogen Phosphorylase B"/>
    <property type="match status" value="3"/>
</dbReference>
<dbReference type="GO" id="GO:0005737">
    <property type="term" value="C:cytoplasm"/>
    <property type="evidence" value="ECO:0000318"/>
    <property type="project" value="GO_Central"/>
</dbReference>
<dbReference type="InterPro" id="IPR035595">
    <property type="entry name" value="UDP_glycos_trans_CS"/>
</dbReference>
<evidence type="ECO:0000256" key="5">
    <source>
        <dbReference type="RuleBase" id="RU362057"/>
    </source>
</evidence>
<dbReference type="PROSITE" id="PS00018">
    <property type="entry name" value="EF_HAND_1"/>
    <property type="match status" value="1"/>
</dbReference>
<dbReference type="FunFam" id="3.40.50.2000:FF:000108">
    <property type="entry name" value="UDP-glycosyltransferase 83A1"/>
    <property type="match status" value="1"/>
</dbReference>
<gene>
    <name evidence="7" type="ORF">EUGRSUZ_H02704</name>
</gene>
<feature type="domain" description="Glycosyltransferase N-terminal" evidence="6">
    <location>
        <begin position="7"/>
        <end position="50"/>
    </location>
</feature>
<evidence type="ECO:0000259" key="6">
    <source>
        <dbReference type="Pfam" id="PF26168"/>
    </source>
</evidence>
<sequence length="418" mass="46489">MAELKHVLCIPFPAQGHVTPLLKLSHCIADHGIKVTVVNTESVHTQVMAANQLDDGSNPIDFVAFPDGLETDEERKDWVKLLESISRVMPGYLQEFIEKVKQQSKGNEDEQINFVIADLTAGWALEVAERMGIKRAGFWPASVSSLALTLHIRKLIEGGVIDNEGIALKNDAISISKDLPSYKSDDLTWTFPEDPTVQKVLFNWASTIVHHSTYSTSYLCNSFHELEASACGIIPGVLPVEEASGTSPEQFYELAHGLEQIGRPFLWVIRPDMTDAPVNKFHDTFLQRVRNHGKVIQWAPQEEVLAHPSVACFFTHCGWNSTLEGLSNGVPLLCRPYFADQRLNRSFVCDVWRVGLGVDGDENGVITRHEVRTKILAVLGSDEIKANCQRMKEMARKSVSEGGSSLKNLESFIELIKA</sequence>
<dbReference type="InterPro" id="IPR018247">
    <property type="entry name" value="EF_Hand_1_Ca_BS"/>
</dbReference>
<dbReference type="FunFam" id="3.40.50.2000:FF:000056">
    <property type="entry name" value="Glycosyltransferase"/>
    <property type="match status" value="1"/>
</dbReference>
<dbReference type="EMBL" id="KK198760">
    <property type="protein sequence ID" value="KCW59976.1"/>
    <property type="molecule type" value="Genomic_DNA"/>
</dbReference>
<dbReference type="InterPro" id="IPR058980">
    <property type="entry name" value="Glyco_transf_N"/>
</dbReference>
<reference evidence="7" key="1">
    <citation type="submission" date="2013-07" db="EMBL/GenBank/DDBJ databases">
        <title>The genome of Eucalyptus grandis.</title>
        <authorList>
            <person name="Schmutz J."/>
            <person name="Hayes R."/>
            <person name="Myburg A."/>
            <person name="Tuskan G."/>
            <person name="Grattapaglia D."/>
            <person name="Rokhsar D.S."/>
        </authorList>
    </citation>
    <scope>NUCLEOTIDE SEQUENCE</scope>
    <source>
        <tissue evidence="7">Leaf extractions</tissue>
    </source>
</reference>
<dbReference type="OMA" id="RTYICEA"/>
<name>A0A059B290_EUCGR</name>
<keyword evidence="3 4" id="KW-0808">Transferase</keyword>
<comment type="similarity">
    <text evidence="1 4">Belongs to the UDP-glycosyltransferase family.</text>
</comment>
<evidence type="ECO:0000313" key="7">
    <source>
        <dbReference type="EMBL" id="KCW59976.1"/>
    </source>
</evidence>
<dbReference type="InParanoid" id="A0A059B290"/>
<dbReference type="InterPro" id="IPR002213">
    <property type="entry name" value="UDP_glucos_trans"/>
</dbReference>
<dbReference type="Pfam" id="PF26168">
    <property type="entry name" value="Glyco_transf_N"/>
    <property type="match status" value="1"/>
</dbReference>
<dbReference type="PANTHER" id="PTHR11926:SF1412">
    <property type="entry name" value="UDP-GLYCOSYLTRANSFERASE 83A1-LIKE"/>
    <property type="match status" value="1"/>
</dbReference>
<organism evidence="7">
    <name type="scientific">Eucalyptus grandis</name>
    <name type="common">Flooded gum</name>
    <dbReference type="NCBI Taxonomy" id="71139"/>
    <lineage>
        <taxon>Eukaryota</taxon>
        <taxon>Viridiplantae</taxon>
        <taxon>Streptophyta</taxon>
        <taxon>Embryophyta</taxon>
        <taxon>Tracheophyta</taxon>
        <taxon>Spermatophyta</taxon>
        <taxon>Magnoliopsida</taxon>
        <taxon>eudicotyledons</taxon>
        <taxon>Gunneridae</taxon>
        <taxon>Pentapetalae</taxon>
        <taxon>rosids</taxon>
        <taxon>malvids</taxon>
        <taxon>Myrtales</taxon>
        <taxon>Myrtaceae</taxon>
        <taxon>Myrtoideae</taxon>
        <taxon>Eucalypteae</taxon>
        <taxon>Eucalyptus</taxon>
    </lineage>
</organism>
<dbReference type="SUPFAM" id="SSF53756">
    <property type="entry name" value="UDP-Glycosyltransferase/glycogen phosphorylase"/>
    <property type="match status" value="1"/>
</dbReference>
<dbReference type="eggNOG" id="KOG1192">
    <property type="taxonomic scope" value="Eukaryota"/>
</dbReference>
<dbReference type="Pfam" id="PF00201">
    <property type="entry name" value="UDPGT"/>
    <property type="match status" value="1"/>
</dbReference>
<dbReference type="GO" id="GO:0080043">
    <property type="term" value="F:quercetin 3-O-glucosyltransferase activity"/>
    <property type="evidence" value="ECO:0000318"/>
    <property type="project" value="GO_Central"/>
</dbReference>
<dbReference type="GO" id="GO:0080044">
    <property type="term" value="F:quercetin 7-O-glucosyltransferase activity"/>
    <property type="evidence" value="ECO:0000318"/>
    <property type="project" value="GO_Central"/>
</dbReference>